<dbReference type="Gramene" id="PRQ56948">
    <property type="protein sequence ID" value="PRQ56948"/>
    <property type="gene ID" value="RchiOBHm_Chr1g0342881"/>
</dbReference>
<dbReference type="Proteomes" id="UP000238479">
    <property type="component" value="Chromosome 1"/>
</dbReference>
<accession>A0A2P6SE43</accession>
<proteinExistence type="predicted"/>
<name>A0A2P6SE43_ROSCH</name>
<dbReference type="AlphaFoldDB" id="A0A2P6SE43"/>
<organism evidence="1 2">
    <name type="scientific">Rosa chinensis</name>
    <name type="common">China rose</name>
    <dbReference type="NCBI Taxonomy" id="74649"/>
    <lineage>
        <taxon>Eukaryota</taxon>
        <taxon>Viridiplantae</taxon>
        <taxon>Streptophyta</taxon>
        <taxon>Embryophyta</taxon>
        <taxon>Tracheophyta</taxon>
        <taxon>Spermatophyta</taxon>
        <taxon>Magnoliopsida</taxon>
        <taxon>eudicotyledons</taxon>
        <taxon>Gunneridae</taxon>
        <taxon>Pentapetalae</taxon>
        <taxon>rosids</taxon>
        <taxon>fabids</taxon>
        <taxon>Rosales</taxon>
        <taxon>Rosaceae</taxon>
        <taxon>Rosoideae</taxon>
        <taxon>Rosoideae incertae sedis</taxon>
        <taxon>Rosa</taxon>
    </lineage>
</organism>
<evidence type="ECO:0000313" key="2">
    <source>
        <dbReference type="Proteomes" id="UP000238479"/>
    </source>
</evidence>
<keyword evidence="2" id="KW-1185">Reference proteome</keyword>
<evidence type="ECO:0000313" key="1">
    <source>
        <dbReference type="EMBL" id="PRQ56948.1"/>
    </source>
</evidence>
<comment type="caution">
    <text evidence="1">The sequence shown here is derived from an EMBL/GenBank/DDBJ whole genome shotgun (WGS) entry which is preliminary data.</text>
</comment>
<protein>
    <submittedName>
        <fullName evidence="1">Uncharacterized protein</fullName>
    </submittedName>
</protein>
<reference evidence="1 2" key="1">
    <citation type="journal article" date="2018" name="Nat. Genet.">
        <title>The Rosa genome provides new insights in the design of modern roses.</title>
        <authorList>
            <person name="Bendahmane M."/>
        </authorList>
    </citation>
    <scope>NUCLEOTIDE SEQUENCE [LARGE SCALE GENOMIC DNA]</scope>
    <source>
        <strain evidence="2">cv. Old Blush</strain>
    </source>
</reference>
<dbReference type="EMBL" id="PDCK01000039">
    <property type="protein sequence ID" value="PRQ56948.1"/>
    <property type="molecule type" value="Genomic_DNA"/>
</dbReference>
<dbReference type="STRING" id="74649.A0A2P6SE43"/>
<sequence length="120" mass="13892">MVVNVLVDMGSVGRQVLVKIMRERKFLRGSIQTVLLLNRQHGPARLCANYDYQVSSLRRLASGVQEEAQQCRRRKRDEEDNPWDLKEELQSVKVTMISVDGSKRMQKDIAINQQRISTHL</sequence>
<gene>
    <name evidence="1" type="ORF">RchiOBHm_Chr1g0342881</name>
</gene>